<proteinExistence type="predicted"/>
<dbReference type="EMBL" id="OQ790078">
    <property type="protein sequence ID" value="WJE88351.1"/>
    <property type="molecule type" value="Genomic_DNA"/>
</dbReference>
<organism evidence="1">
    <name type="scientific">Klebsiella phage Kpn74</name>
    <dbReference type="NCBI Taxonomy" id="3044026"/>
    <lineage>
        <taxon>Viruses</taxon>
        <taxon>Duplodnaviria</taxon>
        <taxon>Heunggongvirae</taxon>
        <taxon>Uroviricota</taxon>
        <taxon>Caudoviricetes</taxon>
    </lineage>
</organism>
<reference evidence="1" key="1">
    <citation type="journal article" date="2024" name="Can. J. Microbiol.">
        <title>Biological and genomic characteristics of three novel bacteriophages and a phage-plasmid of Klebsiella pneumoniae.</title>
        <authorList>
            <person name="Uskudar-Guclu A."/>
            <person name="Unlu S."/>
            <person name="Salih-Dogan H."/>
            <person name="Yalcin S."/>
            <person name="Basustaoglu A."/>
        </authorList>
    </citation>
    <scope>NUCLEOTIDE SEQUENCE</scope>
</reference>
<evidence type="ECO:0000313" key="1">
    <source>
        <dbReference type="EMBL" id="WJE88351.1"/>
    </source>
</evidence>
<sequence>MLISAPHACAYLLSVFMLAPGFPSRRLIADGVIPIRSARADLLNPAFSRISYSISTSASSLSASGNPGLPPGC</sequence>
<name>A0AAT9V606_9CAUD</name>
<accession>A0AAT9V606</accession>
<protein>
    <recommendedName>
        <fullName evidence="2">Secreted protein</fullName>
    </recommendedName>
</protein>
<evidence type="ECO:0008006" key="2">
    <source>
        <dbReference type="Google" id="ProtNLM"/>
    </source>
</evidence>